<comment type="caution">
    <text evidence="2">The sequence shown here is derived from an EMBL/GenBank/DDBJ whole genome shotgun (WGS) entry which is preliminary data.</text>
</comment>
<keyword evidence="3" id="KW-1185">Reference proteome</keyword>
<evidence type="ECO:0000313" key="3">
    <source>
        <dbReference type="Proteomes" id="UP000070076"/>
    </source>
</evidence>
<keyword evidence="1" id="KW-0472">Membrane</keyword>
<dbReference type="Proteomes" id="UP000070076">
    <property type="component" value="Unassembled WGS sequence"/>
</dbReference>
<gene>
    <name evidence="2" type="ORF">AKJ48_02925</name>
</gene>
<keyword evidence="1" id="KW-0812">Transmembrane</keyword>
<proteinExistence type="predicted"/>
<dbReference type="AlphaFoldDB" id="A0A133VD04"/>
<protein>
    <submittedName>
        <fullName evidence="2">Uncharacterized protein</fullName>
    </submittedName>
</protein>
<evidence type="ECO:0000256" key="1">
    <source>
        <dbReference type="SAM" id="Phobius"/>
    </source>
</evidence>
<name>A0A133VD04_9EURY</name>
<accession>A0A133VD04</accession>
<reference evidence="2 3" key="1">
    <citation type="journal article" date="2016" name="Sci. Rep.">
        <title>Metabolic traits of an uncultured archaeal lineage -MSBL1- from brine pools of the Red Sea.</title>
        <authorList>
            <person name="Mwirichia R."/>
            <person name="Alam I."/>
            <person name="Rashid M."/>
            <person name="Vinu M."/>
            <person name="Ba-Alawi W."/>
            <person name="Anthony Kamau A."/>
            <person name="Kamanda Ngugi D."/>
            <person name="Goker M."/>
            <person name="Klenk H.P."/>
            <person name="Bajic V."/>
            <person name="Stingl U."/>
        </authorList>
    </citation>
    <scope>NUCLEOTIDE SEQUENCE [LARGE SCALE GENOMIC DNA]</scope>
    <source>
        <strain evidence="2">SCGC-AAA261O19</strain>
    </source>
</reference>
<sequence length="427" mass="49161">MSKGITFGVLVLFTLSITLTTIPKARSHDSSQITVTGHWIYVELNQSGEAYNVTEIIKVRNDSENRFDGSLKIPIQKGIENFHGDVERDYRICLSVSWENWKAIINPFRGEGVTHDFEEADVPLSYIGQVENLGFIVEVDNVKERIKYTVVAGGENVLKWENVQMGAIKLRYPRRVGTKQMTMGRSGTPTHIYFRENMFLLNLKNNRKQIKFEIENAPMKGWGHDIYRGENVEREFELQAHENMEVTLIGWSPNYEANLRLTYSLDQEPTGKTQIKKKLGYPHGNLQFWILREENRPVIKTSDDLELLGTREAKYKNGAWQVYRVEDPKEGGEYTLTLVFGKGGGVGDWLLVLMAITVASSVFGIYKLLIEKEEKVGEEEPKLSRKAEMMVEALADLRKDHENNEISERAFKELEKRYKEKARDFAR</sequence>
<keyword evidence="1" id="KW-1133">Transmembrane helix</keyword>
<organism evidence="2 3">
    <name type="scientific">candidate division MSBL1 archaeon SCGC-AAA261O19</name>
    <dbReference type="NCBI Taxonomy" id="1698277"/>
    <lineage>
        <taxon>Archaea</taxon>
        <taxon>Methanobacteriati</taxon>
        <taxon>Methanobacteriota</taxon>
        <taxon>candidate division MSBL1</taxon>
    </lineage>
</organism>
<evidence type="ECO:0000313" key="2">
    <source>
        <dbReference type="EMBL" id="KXB04339.1"/>
    </source>
</evidence>
<feature type="transmembrane region" description="Helical" evidence="1">
    <location>
        <begin position="349"/>
        <end position="369"/>
    </location>
</feature>
<dbReference type="EMBL" id="LHYB01000038">
    <property type="protein sequence ID" value="KXB04339.1"/>
    <property type="molecule type" value="Genomic_DNA"/>
</dbReference>